<dbReference type="EMBL" id="DF846323">
    <property type="protein sequence ID" value="GAT50165.1"/>
    <property type="molecule type" value="Genomic_DNA"/>
</dbReference>
<name>A0ABQ0LGC3_MYCCL</name>
<evidence type="ECO:0000313" key="3">
    <source>
        <dbReference type="Proteomes" id="UP000815677"/>
    </source>
</evidence>
<feature type="compositionally biased region" description="Polar residues" evidence="1">
    <location>
        <begin position="460"/>
        <end position="474"/>
    </location>
</feature>
<feature type="region of interest" description="Disordered" evidence="1">
    <location>
        <begin position="318"/>
        <end position="392"/>
    </location>
</feature>
<evidence type="ECO:0000256" key="1">
    <source>
        <dbReference type="SAM" id="MobiDB-lite"/>
    </source>
</evidence>
<feature type="compositionally biased region" description="Low complexity" evidence="1">
    <location>
        <begin position="366"/>
        <end position="385"/>
    </location>
</feature>
<sequence>MATQAPAYPAPPTDVRPANGVPATAAPASTPEGLPSPRKRGRPKGSKNKATLALEAAGVIKDKRPAVPRPPRNPDAPKRPVGRPRKERGEWIELAATRPDDFLHLLLTTLDVPTYSNTAGSLEDAFKSHLGSLSQQASSSTPAQQAIPSLYSILKTFWLPSSPAYFSLTSSAGSGSARVPSSHRFLYWDPLPLVFNGISCPTCAAPLTHRGRIRSGPLTIHDLNGPFFVIGCIYACEPGNHVFASTDASVRAALPELLEREFPARLIAGDSGAAADVWSWQARGVSRALWNLVMGGIASGLSKELILQLVRAVQHGVPEQPKPLPGPVAPAATDPGPAPKKEEEEEDEEDEEMEQENDALGEDEAANTAQQQQQQQQQLPQSPAISAPPPAATQAFNDAWTANSGTMSPMSSSLPSNPYRPITAMPYYQGLMIPYDPNASTSAGGAQGRTLKRAYPFEDGQQQQQPIHTHTASFDSPPPSAPPPMPMPMHIVHVNSTGPKPRAPRHCCKCGSQTCKGKGGRHFCPNPCMDCGKMDCRGRNSRRPDRRCDNMGVGVGVVGAGAAVPAPASGAAVGAGAANGHSGEMHMQMPMAVDPSLS</sequence>
<evidence type="ECO:0000313" key="2">
    <source>
        <dbReference type="EMBL" id="GAT50165.1"/>
    </source>
</evidence>
<dbReference type="Proteomes" id="UP000815677">
    <property type="component" value="Unassembled WGS sequence"/>
</dbReference>
<feature type="compositionally biased region" description="Acidic residues" evidence="1">
    <location>
        <begin position="343"/>
        <end position="365"/>
    </location>
</feature>
<reference evidence="2" key="1">
    <citation type="submission" date="2014-09" db="EMBL/GenBank/DDBJ databases">
        <title>Genome sequence of the luminous mushroom Mycena chlorophos for searching fungal bioluminescence genes.</title>
        <authorList>
            <person name="Tanaka Y."/>
            <person name="Kasuga D."/>
            <person name="Oba Y."/>
            <person name="Hase S."/>
            <person name="Sato K."/>
            <person name="Oba Y."/>
            <person name="Sakakibara Y."/>
        </authorList>
    </citation>
    <scope>NUCLEOTIDE SEQUENCE</scope>
</reference>
<organism evidence="2 3">
    <name type="scientific">Mycena chlorophos</name>
    <name type="common">Agaric fungus</name>
    <name type="synonym">Agaricus chlorophos</name>
    <dbReference type="NCBI Taxonomy" id="658473"/>
    <lineage>
        <taxon>Eukaryota</taxon>
        <taxon>Fungi</taxon>
        <taxon>Dikarya</taxon>
        <taxon>Basidiomycota</taxon>
        <taxon>Agaricomycotina</taxon>
        <taxon>Agaricomycetes</taxon>
        <taxon>Agaricomycetidae</taxon>
        <taxon>Agaricales</taxon>
        <taxon>Marasmiineae</taxon>
        <taxon>Mycenaceae</taxon>
        <taxon>Mycena</taxon>
    </lineage>
</organism>
<feature type="region of interest" description="Disordered" evidence="1">
    <location>
        <begin position="459"/>
        <end position="482"/>
    </location>
</feature>
<gene>
    <name evidence="2" type="ORF">MCHLO_07436</name>
</gene>
<accession>A0ABQ0LGC3</accession>
<protein>
    <submittedName>
        <fullName evidence="2">Uncharacterized protein</fullName>
    </submittedName>
</protein>
<proteinExistence type="predicted"/>
<feature type="region of interest" description="Disordered" evidence="1">
    <location>
        <begin position="1"/>
        <end position="87"/>
    </location>
</feature>
<feature type="compositionally biased region" description="Basic residues" evidence="1">
    <location>
        <begin position="37"/>
        <end position="47"/>
    </location>
</feature>
<keyword evidence="3" id="KW-1185">Reference proteome</keyword>